<evidence type="ECO:0000256" key="5">
    <source>
        <dbReference type="SAM" id="MobiDB-lite"/>
    </source>
</evidence>
<accession>A0A519BPB8</accession>
<dbReference type="InterPro" id="IPR009012">
    <property type="entry name" value="GrpE_head"/>
</dbReference>
<dbReference type="GO" id="GO:0042803">
    <property type="term" value="F:protein homodimerization activity"/>
    <property type="evidence" value="ECO:0007669"/>
    <property type="project" value="InterPro"/>
</dbReference>
<gene>
    <name evidence="3" type="primary">grpE</name>
    <name evidence="6" type="ORF">EVG15_02850</name>
</gene>
<sequence length="235" mass="26980">MNKNKINKNQENLSMDDDKKNENDFDNTDNANEANDINDSAENESLLDIADLDQISEPSSLPEARESLNYIKNAFTNLKKEFDGLNEKYLKILADSENFRKRINREKEESLKYSNENIVKDLLPILDYLDLAINHSASYIDDDTSGNLKIFVDGIKMANNEFIKTLSNHGVKIIETENKTFDPNFHEVVEMVKDSAESEGKIVEEKRKGYMYKDRLLRPSLICISKPGENCEDNN</sequence>
<protein>
    <recommendedName>
        <fullName evidence="3">Protein GrpE</fullName>
    </recommendedName>
    <alternativeName>
        <fullName evidence="3">HSP-70 cofactor</fullName>
    </alternativeName>
</protein>
<dbReference type="GO" id="GO:0051087">
    <property type="term" value="F:protein-folding chaperone binding"/>
    <property type="evidence" value="ECO:0007669"/>
    <property type="project" value="InterPro"/>
</dbReference>
<dbReference type="AlphaFoldDB" id="A0A519BPB8"/>
<dbReference type="HAMAP" id="MF_01151">
    <property type="entry name" value="GrpE"/>
    <property type="match status" value="1"/>
</dbReference>
<evidence type="ECO:0000256" key="4">
    <source>
        <dbReference type="RuleBase" id="RU004478"/>
    </source>
</evidence>
<evidence type="ECO:0000256" key="1">
    <source>
        <dbReference type="ARBA" id="ARBA00009054"/>
    </source>
</evidence>
<evidence type="ECO:0000313" key="6">
    <source>
        <dbReference type="EMBL" id="RZD19059.1"/>
    </source>
</evidence>
<dbReference type="InterPro" id="IPR013805">
    <property type="entry name" value="GrpE_CC"/>
</dbReference>
<dbReference type="GO" id="GO:0000774">
    <property type="term" value="F:adenyl-nucleotide exchange factor activity"/>
    <property type="evidence" value="ECO:0007669"/>
    <property type="project" value="InterPro"/>
</dbReference>
<dbReference type="EMBL" id="SGBB01000003">
    <property type="protein sequence ID" value="RZD19059.1"/>
    <property type="molecule type" value="Genomic_DNA"/>
</dbReference>
<feature type="compositionally biased region" description="Polar residues" evidence="5">
    <location>
        <begin position="31"/>
        <end position="40"/>
    </location>
</feature>
<comment type="function">
    <text evidence="3">Participates actively in the response to hyperosmotic and heat shock by preventing the aggregation of stress-denatured proteins, in association with DnaK and GrpE. It is the nucleotide exchange factor for DnaK and may function as a thermosensor. Unfolded proteins bind initially to DnaJ; upon interaction with the DnaJ-bound protein, DnaK hydrolyzes its bound ATP, resulting in the formation of a stable complex. GrpE releases ADP from DnaK; ATP binding to DnaK triggers the release of the substrate protein, thus completing the reaction cycle. Several rounds of ATP-dependent interactions between DnaJ, DnaK and GrpE are required for fully efficient folding.</text>
</comment>
<dbReference type="PANTHER" id="PTHR21237:SF23">
    <property type="entry name" value="GRPE PROTEIN HOMOLOG, MITOCHONDRIAL"/>
    <property type="match status" value="1"/>
</dbReference>
<keyword evidence="2 3" id="KW-0143">Chaperone</keyword>
<dbReference type="InterPro" id="IPR000740">
    <property type="entry name" value="GrpE"/>
</dbReference>
<dbReference type="SUPFAM" id="SSF58014">
    <property type="entry name" value="Coiled-coil domain of nucleotide exchange factor GrpE"/>
    <property type="match status" value="1"/>
</dbReference>
<proteinExistence type="inferred from homology"/>
<dbReference type="CDD" id="cd00446">
    <property type="entry name" value="GrpE"/>
    <property type="match status" value="1"/>
</dbReference>
<dbReference type="SUPFAM" id="SSF51064">
    <property type="entry name" value="Head domain of nucleotide exchange factor GrpE"/>
    <property type="match status" value="1"/>
</dbReference>
<evidence type="ECO:0000256" key="3">
    <source>
        <dbReference type="HAMAP-Rule" id="MF_01151"/>
    </source>
</evidence>
<feature type="region of interest" description="Disordered" evidence="5">
    <location>
        <begin position="1"/>
        <end position="40"/>
    </location>
</feature>
<evidence type="ECO:0000256" key="2">
    <source>
        <dbReference type="ARBA" id="ARBA00023186"/>
    </source>
</evidence>
<dbReference type="Gene3D" id="3.90.20.20">
    <property type="match status" value="1"/>
</dbReference>
<dbReference type="GO" id="GO:0006457">
    <property type="term" value="P:protein folding"/>
    <property type="evidence" value="ECO:0007669"/>
    <property type="project" value="InterPro"/>
</dbReference>
<dbReference type="PRINTS" id="PR00773">
    <property type="entry name" value="GRPEPROTEIN"/>
</dbReference>
<name>A0A519BPB8_9DELT</name>
<comment type="subcellular location">
    <subcellularLocation>
        <location evidence="3">Cytoplasm</location>
    </subcellularLocation>
</comment>
<keyword evidence="3" id="KW-0346">Stress response</keyword>
<organism evidence="6 7">
    <name type="scientific">Candidatus Acididesulfobacter diazotrophicus</name>
    <dbReference type="NCBI Taxonomy" id="2597226"/>
    <lineage>
        <taxon>Bacteria</taxon>
        <taxon>Deltaproteobacteria</taxon>
        <taxon>Candidatus Acidulodesulfobacterales</taxon>
        <taxon>Candidatus Acididesulfobacter</taxon>
    </lineage>
</organism>
<dbReference type="Proteomes" id="UP000319296">
    <property type="component" value="Unassembled WGS sequence"/>
</dbReference>
<feature type="compositionally biased region" description="Polar residues" evidence="5">
    <location>
        <begin position="1"/>
        <end position="13"/>
    </location>
</feature>
<comment type="subunit">
    <text evidence="3">Homodimer.</text>
</comment>
<comment type="similarity">
    <text evidence="1 3 4">Belongs to the GrpE family.</text>
</comment>
<dbReference type="PANTHER" id="PTHR21237">
    <property type="entry name" value="GRPE PROTEIN"/>
    <property type="match status" value="1"/>
</dbReference>
<evidence type="ECO:0000313" key="7">
    <source>
        <dbReference type="Proteomes" id="UP000319296"/>
    </source>
</evidence>
<dbReference type="GO" id="GO:0051082">
    <property type="term" value="F:unfolded protein binding"/>
    <property type="evidence" value="ECO:0007669"/>
    <property type="project" value="TreeGrafter"/>
</dbReference>
<dbReference type="Gene3D" id="2.30.22.10">
    <property type="entry name" value="Head domain of nucleotide exchange factor GrpE"/>
    <property type="match status" value="1"/>
</dbReference>
<dbReference type="Pfam" id="PF01025">
    <property type="entry name" value="GrpE"/>
    <property type="match status" value="1"/>
</dbReference>
<comment type="caution">
    <text evidence="6">The sequence shown here is derived from an EMBL/GenBank/DDBJ whole genome shotgun (WGS) entry which is preliminary data.</text>
</comment>
<keyword evidence="3" id="KW-0963">Cytoplasm</keyword>
<dbReference type="GO" id="GO:0005737">
    <property type="term" value="C:cytoplasm"/>
    <property type="evidence" value="ECO:0007669"/>
    <property type="project" value="UniProtKB-SubCell"/>
</dbReference>
<reference evidence="6 7" key="1">
    <citation type="journal article" date="2019" name="ISME J.">
        <title>Insights into ecological role of a new deltaproteobacterial order Candidatus Acidulodesulfobacterales by metagenomics and metatranscriptomics.</title>
        <authorList>
            <person name="Tan S."/>
            <person name="Liu J."/>
            <person name="Fang Y."/>
            <person name="Hedlund B.P."/>
            <person name="Lian Z.H."/>
            <person name="Huang L.Y."/>
            <person name="Li J.T."/>
            <person name="Huang L.N."/>
            <person name="Li W.J."/>
            <person name="Jiang H.C."/>
            <person name="Dong H.L."/>
            <person name="Shu W.S."/>
        </authorList>
    </citation>
    <scope>NUCLEOTIDE SEQUENCE [LARGE SCALE GENOMIC DNA]</scope>
    <source>
        <strain evidence="6">AP1</strain>
    </source>
</reference>